<evidence type="ECO:0000256" key="1">
    <source>
        <dbReference type="SAM" id="Phobius"/>
    </source>
</evidence>
<dbReference type="InterPro" id="IPR024294">
    <property type="entry name" value="DUF3810"/>
</dbReference>
<feature type="transmembrane region" description="Helical" evidence="1">
    <location>
        <begin position="50"/>
        <end position="76"/>
    </location>
</feature>
<dbReference type="OrthoDB" id="1048788at2"/>
<name>A0A368N1M2_9FLAO</name>
<dbReference type="EMBL" id="QPIE01000002">
    <property type="protein sequence ID" value="RCU44146.1"/>
    <property type="molecule type" value="Genomic_DNA"/>
</dbReference>
<dbReference type="AlphaFoldDB" id="A0A368N1M2"/>
<evidence type="ECO:0000313" key="2">
    <source>
        <dbReference type="EMBL" id="RCU44146.1"/>
    </source>
</evidence>
<reference evidence="2 3" key="1">
    <citation type="submission" date="2018-07" db="EMBL/GenBank/DDBJ databases">
        <title>Chryseobacterium lacus sp. nov., isolated from lake water.</title>
        <authorList>
            <person name="Li C.-M."/>
        </authorList>
    </citation>
    <scope>NUCLEOTIDE SEQUENCE [LARGE SCALE GENOMIC DNA]</scope>
    <source>
        <strain evidence="2 3">YLOS41</strain>
    </source>
</reference>
<evidence type="ECO:0000313" key="3">
    <source>
        <dbReference type="Proteomes" id="UP000252172"/>
    </source>
</evidence>
<keyword evidence="1" id="KW-1133">Transmembrane helix</keyword>
<sequence>MGNKKILRRWWFWAVLLLLQAMLFYFFSQFPPAVRFFESFFENQKEVHQFLFAWLPFSLGDVFYIVSGIIFGVLFFKLFRKSTRKQAAFNFFLLLNVFYFLYQIFWGMLYFQAPLSDRFSAQNPTKAEAQKLTLEYLEKCRLTRSQVQEDKNGIFTIHDSDIIKKEILKQQQFLPEIASHKKANNIQSIKPSLFRFIMNYTGISGYYNPFTAEAQYNPGIPSSQLPAVMAHESAHQLGYAREQEANFISYLLGRNSEIPEFRYSVEWFALKSLLRSLAVKDPEFVKQTVNSFSPGMRRDHEYEMQFYEQHQGALEVFFGFTNHLFLKSNQQEGSITYSYFTDLLIRYKRTEPKKNRENSRF</sequence>
<protein>
    <submittedName>
        <fullName evidence="2">DUF3810 domain-containing protein</fullName>
    </submittedName>
</protein>
<keyword evidence="1" id="KW-0472">Membrane</keyword>
<proteinExistence type="predicted"/>
<dbReference type="Pfam" id="PF12725">
    <property type="entry name" value="DUF3810"/>
    <property type="match status" value="1"/>
</dbReference>
<keyword evidence="1" id="KW-0812">Transmembrane</keyword>
<comment type="caution">
    <text evidence="2">The sequence shown here is derived from an EMBL/GenBank/DDBJ whole genome shotgun (WGS) entry which is preliminary data.</text>
</comment>
<organism evidence="2 3">
    <name type="scientific">Chryseobacterium lacus</name>
    <dbReference type="NCBI Taxonomy" id="2058346"/>
    <lineage>
        <taxon>Bacteria</taxon>
        <taxon>Pseudomonadati</taxon>
        <taxon>Bacteroidota</taxon>
        <taxon>Flavobacteriia</taxon>
        <taxon>Flavobacteriales</taxon>
        <taxon>Weeksellaceae</taxon>
        <taxon>Chryseobacterium group</taxon>
        <taxon>Chryseobacterium</taxon>
    </lineage>
</organism>
<feature type="transmembrane region" description="Helical" evidence="1">
    <location>
        <begin position="12"/>
        <end position="30"/>
    </location>
</feature>
<accession>A0A368N1M2</accession>
<gene>
    <name evidence="2" type="ORF">DQ356_03805</name>
</gene>
<keyword evidence="3" id="KW-1185">Reference proteome</keyword>
<dbReference type="Proteomes" id="UP000252172">
    <property type="component" value="Unassembled WGS sequence"/>
</dbReference>
<feature type="transmembrane region" description="Helical" evidence="1">
    <location>
        <begin position="88"/>
        <end position="111"/>
    </location>
</feature>
<dbReference type="RefSeq" id="WP_114303124.1">
    <property type="nucleotide sequence ID" value="NZ_QPIE01000002.1"/>
</dbReference>